<organism evidence="1 2">
    <name type="scientific">Rangifer tarandus platyrhynchus</name>
    <name type="common">Svalbard reindeer</name>
    <dbReference type="NCBI Taxonomy" id="3082113"/>
    <lineage>
        <taxon>Eukaryota</taxon>
        <taxon>Metazoa</taxon>
        <taxon>Chordata</taxon>
        <taxon>Craniata</taxon>
        <taxon>Vertebrata</taxon>
        <taxon>Euteleostomi</taxon>
        <taxon>Mammalia</taxon>
        <taxon>Eutheria</taxon>
        <taxon>Laurasiatheria</taxon>
        <taxon>Artiodactyla</taxon>
        <taxon>Ruminantia</taxon>
        <taxon>Pecora</taxon>
        <taxon>Cervidae</taxon>
        <taxon>Odocoileinae</taxon>
        <taxon>Rangifer</taxon>
    </lineage>
</organism>
<sequence length="57" mass="6646">MQLWGSVIHRKNSQNSLRAVILTVSRWEKVYRAETGQVISRAYMLSLDGVRVYVEIH</sequence>
<dbReference type="Proteomes" id="UP001162501">
    <property type="component" value="Chromosome 30"/>
</dbReference>
<dbReference type="EMBL" id="OX596114">
    <property type="protein sequence ID" value="CAN0461041.1"/>
    <property type="molecule type" value="Genomic_DNA"/>
</dbReference>
<evidence type="ECO:0000313" key="2">
    <source>
        <dbReference type="Proteomes" id="UP001162501"/>
    </source>
</evidence>
<reference evidence="1" key="2">
    <citation type="submission" date="2025-03" db="EMBL/GenBank/DDBJ databases">
        <authorList>
            <consortium name="ELIXIR-Norway"/>
            <consortium name="Elixir Norway"/>
        </authorList>
    </citation>
    <scope>NUCLEOTIDE SEQUENCE</scope>
</reference>
<protein>
    <submittedName>
        <fullName evidence="1">Uncharacterized protein</fullName>
    </submittedName>
</protein>
<proteinExistence type="predicted"/>
<gene>
    <name evidence="1" type="ORF">MRATA1EN22A_LOCUS19999</name>
</gene>
<reference evidence="1" key="1">
    <citation type="submission" date="2023-05" db="EMBL/GenBank/DDBJ databases">
        <authorList>
            <consortium name="ELIXIR-Norway"/>
        </authorList>
    </citation>
    <scope>NUCLEOTIDE SEQUENCE</scope>
</reference>
<accession>A0AC59ZMH6</accession>
<name>A0AC59ZMH6_RANTA</name>
<feature type="non-terminal residue" evidence="1">
    <location>
        <position position="57"/>
    </location>
</feature>
<evidence type="ECO:0000313" key="1">
    <source>
        <dbReference type="EMBL" id="CAN0461041.1"/>
    </source>
</evidence>